<protein>
    <submittedName>
        <fullName evidence="1">Uncharacterized protein</fullName>
    </submittedName>
</protein>
<reference evidence="2" key="1">
    <citation type="journal article" date="2023" name="Front. Plant Sci.">
        <title>Chromosomal-level genome assembly of Melastoma candidum provides insights into trichome evolution.</title>
        <authorList>
            <person name="Zhong Y."/>
            <person name="Wu W."/>
            <person name="Sun C."/>
            <person name="Zou P."/>
            <person name="Liu Y."/>
            <person name="Dai S."/>
            <person name="Zhou R."/>
        </authorList>
    </citation>
    <scope>NUCLEOTIDE SEQUENCE [LARGE SCALE GENOMIC DNA]</scope>
</reference>
<sequence length="141" mass="15936">MAASKLQAFWNHPAGPKTIHFWAPTFKWAISLANVADFQKPPETISLPHQTVVACSGLIWSRYSLQILPKNANLFCVNFAMAMTGIYQLSRKLRHDHYVEAAAADEDGSPIPWVWPWRSLVIPAWRNYVRLFIAETSGDLG</sequence>
<accession>A0ACB9SG70</accession>
<proteinExistence type="predicted"/>
<gene>
    <name evidence="1" type="ORF">MLD38_002232</name>
</gene>
<keyword evidence="2" id="KW-1185">Reference proteome</keyword>
<organism evidence="1 2">
    <name type="scientific">Melastoma candidum</name>
    <dbReference type="NCBI Taxonomy" id="119954"/>
    <lineage>
        <taxon>Eukaryota</taxon>
        <taxon>Viridiplantae</taxon>
        <taxon>Streptophyta</taxon>
        <taxon>Embryophyta</taxon>
        <taxon>Tracheophyta</taxon>
        <taxon>Spermatophyta</taxon>
        <taxon>Magnoliopsida</taxon>
        <taxon>eudicotyledons</taxon>
        <taxon>Gunneridae</taxon>
        <taxon>Pentapetalae</taxon>
        <taxon>rosids</taxon>
        <taxon>malvids</taxon>
        <taxon>Myrtales</taxon>
        <taxon>Melastomataceae</taxon>
        <taxon>Melastomatoideae</taxon>
        <taxon>Melastomateae</taxon>
        <taxon>Melastoma</taxon>
    </lineage>
</organism>
<dbReference type="EMBL" id="CM042880">
    <property type="protein sequence ID" value="KAI4390084.1"/>
    <property type="molecule type" value="Genomic_DNA"/>
</dbReference>
<evidence type="ECO:0000313" key="2">
    <source>
        <dbReference type="Proteomes" id="UP001057402"/>
    </source>
</evidence>
<evidence type="ECO:0000313" key="1">
    <source>
        <dbReference type="EMBL" id="KAI4390084.1"/>
    </source>
</evidence>
<dbReference type="Proteomes" id="UP001057402">
    <property type="component" value="Chromosome 1"/>
</dbReference>
<comment type="caution">
    <text evidence="1">The sequence shown here is derived from an EMBL/GenBank/DDBJ whole genome shotgun (WGS) entry which is preliminary data.</text>
</comment>
<name>A0ACB9SG70_9MYRT</name>